<dbReference type="GO" id="GO:0006508">
    <property type="term" value="P:proteolysis"/>
    <property type="evidence" value="ECO:0007669"/>
    <property type="project" value="InterPro"/>
</dbReference>
<feature type="active site" evidence="7">
    <location>
        <position position="146"/>
    </location>
</feature>
<keyword evidence="2" id="KW-0732">Signal</keyword>
<evidence type="ECO:0000256" key="8">
    <source>
        <dbReference type="PIRSR" id="PIRSR618044-2"/>
    </source>
</evidence>
<dbReference type="EMBL" id="MHKM01000016">
    <property type="protein sequence ID" value="OGY91610.1"/>
    <property type="molecule type" value="Genomic_DNA"/>
</dbReference>
<evidence type="ECO:0000256" key="7">
    <source>
        <dbReference type="PIRSR" id="PIRSR618044-1"/>
    </source>
</evidence>
<reference evidence="11 12" key="1">
    <citation type="journal article" date="2016" name="Nat. Commun.">
        <title>Thousands of microbial genomes shed light on interconnected biogeochemical processes in an aquifer system.</title>
        <authorList>
            <person name="Anantharaman K."/>
            <person name="Brown C.T."/>
            <person name="Hug L.A."/>
            <person name="Sharon I."/>
            <person name="Castelle C.J."/>
            <person name="Probst A.J."/>
            <person name="Thomas B.C."/>
            <person name="Singh A."/>
            <person name="Wilkins M.J."/>
            <person name="Karaoz U."/>
            <person name="Brodie E.L."/>
            <person name="Williams K.H."/>
            <person name="Hubbard S.S."/>
            <person name="Banfield J.F."/>
        </authorList>
    </citation>
    <scope>NUCLEOTIDE SEQUENCE [LARGE SCALE GENOMIC DNA]</scope>
</reference>
<accession>A0A1G2BTD0</accession>
<dbReference type="SUPFAM" id="SSF56601">
    <property type="entry name" value="beta-lactamase/transpeptidase-like"/>
    <property type="match status" value="1"/>
</dbReference>
<feature type="active site" description="Acyl-ester intermediate" evidence="7">
    <location>
        <position position="91"/>
    </location>
</feature>
<sequence length="306" mass="33329">MNFATFFGTIALLLGLHQPAVIPSVPMRIVWRTLGGYETLQPVPSVTPYPRRRENSTLGPVLTAHAAMSVDTETQTTLYEKNADEVRALASITKLATVMVALDHITDLDALVTIEQQDFMQLGYNNFAVGEQLRARDLLAAVLIASDNTAAAVLARNAVPEQNIFVDEMNKKAASLGLSKTRFADPTGLAAENVSTAREAAILAREAFRIALIRDLTPRRSLVVTTEAGRTLTLKTTDQLIGGSVRVLAGKTGFVTDSGYNFVAEVSNGKHPLTVVILGSETNPDRFQDLKMLSVWTWDSTTWQEN</sequence>
<keyword evidence="6" id="KW-0961">Cell wall biogenesis/degradation</keyword>
<evidence type="ECO:0000256" key="1">
    <source>
        <dbReference type="ARBA" id="ARBA00007164"/>
    </source>
</evidence>
<dbReference type="Gene3D" id="3.40.710.10">
    <property type="entry name" value="DD-peptidase/beta-lactamase superfamily"/>
    <property type="match status" value="1"/>
</dbReference>
<dbReference type="GO" id="GO:0009002">
    <property type="term" value="F:serine-type D-Ala-D-Ala carboxypeptidase activity"/>
    <property type="evidence" value="ECO:0007669"/>
    <property type="project" value="InterPro"/>
</dbReference>
<dbReference type="InterPro" id="IPR001967">
    <property type="entry name" value="Peptidase_S11_N"/>
</dbReference>
<gene>
    <name evidence="11" type="ORF">A3B30_01330</name>
</gene>
<dbReference type="GO" id="GO:0009252">
    <property type="term" value="P:peptidoglycan biosynthetic process"/>
    <property type="evidence" value="ECO:0007669"/>
    <property type="project" value="UniProtKB-KW"/>
</dbReference>
<organism evidence="11 12">
    <name type="scientific">Candidatus Komeilibacteria bacterium RIFCSPLOWO2_01_FULL_52_15</name>
    <dbReference type="NCBI Taxonomy" id="1798551"/>
    <lineage>
        <taxon>Bacteria</taxon>
        <taxon>Candidatus Komeiliibacteriota</taxon>
    </lineage>
</organism>
<feature type="active site" description="Proton acceptor" evidence="7">
    <location>
        <position position="94"/>
    </location>
</feature>
<comment type="caution">
    <text evidence="11">The sequence shown here is derived from an EMBL/GenBank/DDBJ whole genome shotgun (WGS) entry which is preliminary data.</text>
</comment>
<keyword evidence="3" id="KW-0378">Hydrolase</keyword>
<evidence type="ECO:0000256" key="6">
    <source>
        <dbReference type="ARBA" id="ARBA00023316"/>
    </source>
</evidence>
<protein>
    <recommendedName>
        <fullName evidence="10">Peptidase S11 D-alanyl-D-alanine carboxypeptidase A N-terminal domain-containing protein</fullName>
    </recommendedName>
</protein>
<dbReference type="STRING" id="1798551.A3B30_01330"/>
<evidence type="ECO:0000256" key="2">
    <source>
        <dbReference type="ARBA" id="ARBA00022729"/>
    </source>
</evidence>
<evidence type="ECO:0000256" key="9">
    <source>
        <dbReference type="RuleBase" id="RU004016"/>
    </source>
</evidence>
<dbReference type="InterPro" id="IPR012338">
    <property type="entry name" value="Beta-lactam/transpept-like"/>
</dbReference>
<evidence type="ECO:0000313" key="11">
    <source>
        <dbReference type="EMBL" id="OGY91610.1"/>
    </source>
</evidence>
<evidence type="ECO:0000256" key="4">
    <source>
        <dbReference type="ARBA" id="ARBA00022960"/>
    </source>
</evidence>
<keyword evidence="5" id="KW-0573">Peptidoglycan synthesis</keyword>
<evidence type="ECO:0000256" key="3">
    <source>
        <dbReference type="ARBA" id="ARBA00022801"/>
    </source>
</evidence>
<dbReference type="PANTHER" id="PTHR21581:SF26">
    <property type="entry name" value="D-ALANYL-D-ALANINE ENDOPEPTIDASE"/>
    <property type="match status" value="1"/>
</dbReference>
<keyword evidence="4" id="KW-0133">Cell shape</keyword>
<evidence type="ECO:0000313" key="12">
    <source>
        <dbReference type="Proteomes" id="UP000178248"/>
    </source>
</evidence>
<proteinExistence type="inferred from homology"/>
<dbReference type="GO" id="GO:0008360">
    <property type="term" value="P:regulation of cell shape"/>
    <property type="evidence" value="ECO:0007669"/>
    <property type="project" value="UniProtKB-KW"/>
</dbReference>
<name>A0A1G2BTD0_9BACT</name>
<feature type="domain" description="Peptidase S11 D-alanyl-D-alanine carboxypeptidase A N-terminal" evidence="10">
    <location>
        <begin position="60"/>
        <end position="281"/>
    </location>
</feature>
<dbReference type="Pfam" id="PF00768">
    <property type="entry name" value="Peptidase_S11"/>
    <property type="match status" value="1"/>
</dbReference>
<feature type="binding site" evidence="8">
    <location>
        <position position="251"/>
    </location>
    <ligand>
        <name>substrate</name>
    </ligand>
</feature>
<evidence type="ECO:0000259" key="10">
    <source>
        <dbReference type="Pfam" id="PF00768"/>
    </source>
</evidence>
<dbReference type="AlphaFoldDB" id="A0A1G2BTD0"/>
<dbReference type="GO" id="GO:0071555">
    <property type="term" value="P:cell wall organization"/>
    <property type="evidence" value="ECO:0007669"/>
    <property type="project" value="UniProtKB-KW"/>
</dbReference>
<dbReference type="PRINTS" id="PR00725">
    <property type="entry name" value="DADACBPTASE1"/>
</dbReference>
<evidence type="ECO:0000256" key="5">
    <source>
        <dbReference type="ARBA" id="ARBA00022984"/>
    </source>
</evidence>
<comment type="similarity">
    <text evidence="1 9">Belongs to the peptidase S11 family.</text>
</comment>
<dbReference type="PANTHER" id="PTHR21581">
    <property type="entry name" value="D-ALANYL-D-ALANINE CARBOXYPEPTIDASE"/>
    <property type="match status" value="1"/>
</dbReference>
<dbReference type="Proteomes" id="UP000178248">
    <property type="component" value="Unassembled WGS sequence"/>
</dbReference>
<dbReference type="InterPro" id="IPR018044">
    <property type="entry name" value="Peptidase_S11"/>
</dbReference>